<name>A0AAU7CN43_9BACT</name>
<feature type="compositionally biased region" description="Low complexity" evidence="1">
    <location>
        <begin position="8"/>
        <end position="21"/>
    </location>
</feature>
<evidence type="ECO:0000256" key="1">
    <source>
        <dbReference type="SAM" id="MobiDB-lite"/>
    </source>
</evidence>
<accession>A0AAU7CN43</accession>
<organism evidence="2">
    <name type="scientific">Singulisphaera sp. Ch08</name>
    <dbReference type="NCBI Taxonomy" id="3120278"/>
    <lineage>
        <taxon>Bacteria</taxon>
        <taxon>Pseudomonadati</taxon>
        <taxon>Planctomycetota</taxon>
        <taxon>Planctomycetia</taxon>
        <taxon>Isosphaerales</taxon>
        <taxon>Isosphaeraceae</taxon>
        <taxon>Singulisphaera</taxon>
    </lineage>
</organism>
<protein>
    <submittedName>
        <fullName evidence="2">Uncharacterized protein</fullName>
    </submittedName>
</protein>
<feature type="region of interest" description="Disordered" evidence="1">
    <location>
        <begin position="1"/>
        <end position="25"/>
    </location>
</feature>
<proteinExistence type="predicted"/>
<dbReference type="EMBL" id="CP155447">
    <property type="protein sequence ID" value="XBH06332.1"/>
    <property type="molecule type" value="Genomic_DNA"/>
</dbReference>
<gene>
    <name evidence="2" type="ORF">V5E97_09925</name>
</gene>
<sequence>MPLNRNGLEPADLSAPALAPATEPPLPTEVYDRLVRIVDRCLGEFGMNPTEVSDLAVRSAVDCGFASDDPEIERYRKVAVDLAWQRRSGKPASS</sequence>
<dbReference type="RefSeq" id="WP_406699182.1">
    <property type="nucleotide sequence ID" value="NZ_CP155447.1"/>
</dbReference>
<dbReference type="AlphaFoldDB" id="A0AAU7CN43"/>
<evidence type="ECO:0000313" key="2">
    <source>
        <dbReference type="EMBL" id="XBH06332.1"/>
    </source>
</evidence>
<reference evidence="2" key="1">
    <citation type="submission" date="2024-05" db="EMBL/GenBank/DDBJ databases">
        <title>Planctomycetes of the genus Singulisphaera possess chitinolytic capabilities.</title>
        <authorList>
            <person name="Ivanova A."/>
        </authorList>
    </citation>
    <scope>NUCLEOTIDE SEQUENCE</scope>
    <source>
        <strain evidence="2">Ch08T</strain>
    </source>
</reference>